<dbReference type="EMBL" id="CADIKK010000008">
    <property type="protein sequence ID" value="CAB3785200.1"/>
    <property type="molecule type" value="Genomic_DNA"/>
</dbReference>
<dbReference type="InterPro" id="IPR013762">
    <property type="entry name" value="Integrase-like_cat_sf"/>
</dbReference>
<dbReference type="InterPro" id="IPR053876">
    <property type="entry name" value="Phage_int_M"/>
</dbReference>
<dbReference type="SUPFAM" id="SSF56349">
    <property type="entry name" value="DNA breaking-rejoining enzymes"/>
    <property type="match status" value="1"/>
</dbReference>
<evidence type="ECO:0000256" key="2">
    <source>
        <dbReference type="ARBA" id="ARBA00022908"/>
    </source>
</evidence>
<dbReference type="AlphaFoldDB" id="A0A6S7BB71"/>
<evidence type="ECO:0000259" key="7">
    <source>
        <dbReference type="PROSITE" id="PS51900"/>
    </source>
</evidence>
<dbReference type="GO" id="GO:0006310">
    <property type="term" value="P:DNA recombination"/>
    <property type="evidence" value="ECO:0007669"/>
    <property type="project" value="UniProtKB-KW"/>
</dbReference>
<dbReference type="RefSeq" id="WP_175149430.1">
    <property type="nucleotide sequence ID" value="NZ_CADIKK010000008.1"/>
</dbReference>
<dbReference type="Pfam" id="PF13356">
    <property type="entry name" value="Arm-DNA-bind_3"/>
    <property type="match status" value="1"/>
</dbReference>
<evidence type="ECO:0000256" key="1">
    <source>
        <dbReference type="ARBA" id="ARBA00008857"/>
    </source>
</evidence>
<dbReference type="InterPro" id="IPR044068">
    <property type="entry name" value="CB"/>
</dbReference>
<comment type="similarity">
    <text evidence="1">Belongs to the 'phage' integrase family.</text>
</comment>
<dbReference type="InterPro" id="IPR010998">
    <property type="entry name" value="Integrase_recombinase_N"/>
</dbReference>
<dbReference type="Proteomes" id="UP000494365">
    <property type="component" value="Unassembled WGS sequence"/>
</dbReference>
<dbReference type="PANTHER" id="PTHR30629">
    <property type="entry name" value="PROPHAGE INTEGRASE"/>
    <property type="match status" value="1"/>
</dbReference>
<evidence type="ECO:0000256" key="4">
    <source>
        <dbReference type="ARBA" id="ARBA00023172"/>
    </source>
</evidence>
<dbReference type="Gene3D" id="3.30.160.390">
    <property type="entry name" value="Integrase, DNA-binding domain"/>
    <property type="match status" value="1"/>
</dbReference>
<dbReference type="InterPro" id="IPR002104">
    <property type="entry name" value="Integrase_catalytic"/>
</dbReference>
<dbReference type="InterPro" id="IPR011010">
    <property type="entry name" value="DNA_brk_join_enz"/>
</dbReference>
<evidence type="ECO:0000256" key="5">
    <source>
        <dbReference type="PROSITE-ProRule" id="PRU01248"/>
    </source>
</evidence>
<sequence>MPRLAVPLTESRIRALEPRATRYCVADGNGLVIEVMTTGTKVWRFRYSLHGKRQPLATIGDYRMISLRVARAKAQKYAEMVAQGISPVATARRDRGAESKADVLSEAADLYLATAMADKSDEYRRTTRRALDKDVLPAIGGKPISAVTADDIVAICERIKSRGSPKMALHTRNVVKRLYAYLMARQLATCNPAEVVPARSIASFDSRTRVLSGDEIGTMLRAIDASSIRRPLKLALHLLVLTMVRKSDLVESTWAEFDLDNAVWTIPAARLNSERDRLVYLPHQAVSMLRELHRAKASRNFVFPSVRGDDRPIARSTLNQAVKALGLEVEHFVLHDFRRTAATHLREIAQREDAQADASALASESLRQEDEAAEQRRNLLRWADFVDKQIEAGRQAVSSTV</sequence>
<dbReference type="InterPro" id="IPR050808">
    <property type="entry name" value="Phage_Integrase"/>
</dbReference>
<evidence type="ECO:0000259" key="6">
    <source>
        <dbReference type="PROSITE" id="PS51898"/>
    </source>
</evidence>
<proteinExistence type="inferred from homology"/>
<keyword evidence="4" id="KW-0233">DNA recombination</keyword>
<reference evidence="8 9" key="1">
    <citation type="submission" date="2020-04" db="EMBL/GenBank/DDBJ databases">
        <authorList>
            <person name="De Canck E."/>
        </authorList>
    </citation>
    <scope>NUCLEOTIDE SEQUENCE [LARGE SCALE GENOMIC DNA]</scope>
    <source>
        <strain evidence="8 9">LMG 28614</strain>
    </source>
</reference>
<protein>
    <submittedName>
        <fullName evidence="8">Prophage integrase IntA</fullName>
    </submittedName>
</protein>
<feature type="domain" description="Tyr recombinase" evidence="6">
    <location>
        <begin position="206"/>
        <end position="387"/>
    </location>
</feature>
<dbReference type="PANTHER" id="PTHR30629:SF2">
    <property type="entry name" value="PROPHAGE INTEGRASE INTS-RELATED"/>
    <property type="match status" value="1"/>
</dbReference>
<evidence type="ECO:0000313" key="9">
    <source>
        <dbReference type="Proteomes" id="UP000494365"/>
    </source>
</evidence>
<organism evidence="8 9">
    <name type="scientific">Paraburkholderia ultramafica</name>
    <dbReference type="NCBI Taxonomy" id="1544867"/>
    <lineage>
        <taxon>Bacteria</taxon>
        <taxon>Pseudomonadati</taxon>
        <taxon>Pseudomonadota</taxon>
        <taxon>Betaproteobacteria</taxon>
        <taxon>Burkholderiales</taxon>
        <taxon>Burkholderiaceae</taxon>
        <taxon>Paraburkholderia</taxon>
    </lineage>
</organism>
<dbReference type="InterPro" id="IPR025166">
    <property type="entry name" value="Integrase_DNA_bind_dom"/>
</dbReference>
<gene>
    <name evidence="8" type="primary">intA</name>
    <name evidence="8" type="ORF">LMG28614_02074</name>
</gene>
<evidence type="ECO:0000256" key="3">
    <source>
        <dbReference type="ARBA" id="ARBA00023125"/>
    </source>
</evidence>
<keyword evidence="9" id="KW-1185">Reference proteome</keyword>
<keyword evidence="2" id="KW-0229">DNA integration</keyword>
<dbReference type="GO" id="GO:0003677">
    <property type="term" value="F:DNA binding"/>
    <property type="evidence" value="ECO:0007669"/>
    <property type="project" value="UniProtKB-UniRule"/>
</dbReference>
<dbReference type="PROSITE" id="PS51898">
    <property type="entry name" value="TYR_RECOMBINASE"/>
    <property type="match status" value="1"/>
</dbReference>
<dbReference type="PROSITE" id="PS51900">
    <property type="entry name" value="CB"/>
    <property type="match status" value="1"/>
</dbReference>
<name>A0A6S7BB71_9BURK</name>
<dbReference type="Pfam" id="PF00589">
    <property type="entry name" value="Phage_integrase"/>
    <property type="match status" value="1"/>
</dbReference>
<dbReference type="InterPro" id="IPR038488">
    <property type="entry name" value="Integrase_DNA-bd_sf"/>
</dbReference>
<accession>A0A6S7BB71</accession>
<evidence type="ECO:0000313" key="8">
    <source>
        <dbReference type="EMBL" id="CAB3785200.1"/>
    </source>
</evidence>
<dbReference type="Gene3D" id="1.10.443.10">
    <property type="entry name" value="Intergrase catalytic core"/>
    <property type="match status" value="1"/>
</dbReference>
<dbReference type="Gene3D" id="1.10.150.130">
    <property type="match status" value="1"/>
</dbReference>
<feature type="domain" description="Core-binding (CB)" evidence="7">
    <location>
        <begin position="102"/>
        <end position="183"/>
    </location>
</feature>
<keyword evidence="3 5" id="KW-0238">DNA-binding</keyword>
<dbReference type="Pfam" id="PF22022">
    <property type="entry name" value="Phage_int_M"/>
    <property type="match status" value="1"/>
</dbReference>
<dbReference type="GO" id="GO:0015074">
    <property type="term" value="P:DNA integration"/>
    <property type="evidence" value="ECO:0007669"/>
    <property type="project" value="UniProtKB-KW"/>
</dbReference>